<name>A0ABY6IY61_9BACT</name>
<evidence type="ECO:0000313" key="3">
    <source>
        <dbReference type="Proteomes" id="UP001162741"/>
    </source>
</evidence>
<reference evidence="2" key="1">
    <citation type="submission" date="2022-10" db="EMBL/GenBank/DDBJ databases">
        <title>Chitinophaga sp. nov., isolated from soil.</title>
        <authorList>
            <person name="Jeon C.O."/>
        </authorList>
    </citation>
    <scope>NUCLEOTIDE SEQUENCE</scope>
    <source>
        <strain evidence="2">R8</strain>
    </source>
</reference>
<evidence type="ECO:0000313" key="2">
    <source>
        <dbReference type="EMBL" id="UYQ92146.1"/>
    </source>
</evidence>
<dbReference type="RefSeq" id="WP_264280459.1">
    <property type="nucleotide sequence ID" value="NZ_CP107006.1"/>
</dbReference>
<dbReference type="Pfam" id="PF13411">
    <property type="entry name" value="MerR_1"/>
    <property type="match status" value="1"/>
</dbReference>
<dbReference type="SUPFAM" id="SSF46955">
    <property type="entry name" value="Putative DNA-binding domain"/>
    <property type="match status" value="1"/>
</dbReference>
<organism evidence="2 3">
    <name type="scientific">Chitinophaga horti</name>
    <dbReference type="NCBI Taxonomy" id="2920382"/>
    <lineage>
        <taxon>Bacteria</taxon>
        <taxon>Pseudomonadati</taxon>
        <taxon>Bacteroidota</taxon>
        <taxon>Chitinophagia</taxon>
        <taxon>Chitinophagales</taxon>
        <taxon>Chitinophagaceae</taxon>
        <taxon>Chitinophaga</taxon>
    </lineage>
</organism>
<evidence type="ECO:0000259" key="1">
    <source>
        <dbReference type="Pfam" id="PF13411"/>
    </source>
</evidence>
<keyword evidence="3" id="KW-1185">Reference proteome</keyword>
<gene>
    <name evidence="2" type="ORF">MKQ68_18830</name>
</gene>
<protein>
    <submittedName>
        <fullName evidence="2">MerR family transcriptional regulator</fullName>
    </submittedName>
</protein>
<sequence>MEMSTEALTRRDLVQFKVELLQEMELLIGRIVGKASSVSGAKTIRSREVRALLDISASTLQSYRIHGILKAKKIKGTYYYDPADIKKFKP</sequence>
<dbReference type="Proteomes" id="UP001162741">
    <property type="component" value="Chromosome"/>
</dbReference>
<accession>A0ABY6IY61</accession>
<dbReference type="InterPro" id="IPR009061">
    <property type="entry name" value="DNA-bd_dom_put_sf"/>
</dbReference>
<dbReference type="EMBL" id="CP107006">
    <property type="protein sequence ID" value="UYQ92146.1"/>
    <property type="molecule type" value="Genomic_DNA"/>
</dbReference>
<proteinExistence type="predicted"/>
<feature type="domain" description="HTH merR-type" evidence="1">
    <location>
        <begin position="45"/>
        <end position="88"/>
    </location>
</feature>
<dbReference type="InterPro" id="IPR000551">
    <property type="entry name" value="MerR-type_HTH_dom"/>
</dbReference>